<gene>
    <name evidence="2" type="ORF">DTER00134_LOCUS11242</name>
</gene>
<reference evidence="2" key="1">
    <citation type="submission" date="2021-01" db="EMBL/GenBank/DDBJ databases">
        <authorList>
            <person name="Corre E."/>
            <person name="Pelletier E."/>
            <person name="Niang G."/>
            <person name="Scheremetjew M."/>
            <person name="Finn R."/>
            <person name="Kale V."/>
            <person name="Holt S."/>
            <person name="Cochrane G."/>
            <person name="Meng A."/>
            <person name="Brown T."/>
            <person name="Cohen L."/>
        </authorList>
    </citation>
    <scope>NUCLEOTIDE SEQUENCE</scope>
    <source>
        <strain evidence="2">CCMP1320</strain>
    </source>
</reference>
<protein>
    <submittedName>
        <fullName evidence="2">Uncharacterized protein</fullName>
    </submittedName>
</protein>
<evidence type="ECO:0000313" key="2">
    <source>
        <dbReference type="EMBL" id="CAE0496169.1"/>
    </source>
</evidence>
<accession>A0A7S3VN24</accession>
<proteinExistence type="predicted"/>
<evidence type="ECO:0000256" key="1">
    <source>
        <dbReference type="SAM" id="MobiDB-lite"/>
    </source>
</evidence>
<feature type="compositionally biased region" description="Polar residues" evidence="1">
    <location>
        <begin position="84"/>
        <end position="94"/>
    </location>
</feature>
<name>A0A7S3VN24_DUNTE</name>
<dbReference type="AlphaFoldDB" id="A0A7S3VN24"/>
<dbReference type="EMBL" id="HBIP01018978">
    <property type="protein sequence ID" value="CAE0496169.1"/>
    <property type="molecule type" value="Transcribed_RNA"/>
</dbReference>
<sequence>MVKKDPAASVLLKWYATTPLKFELTEPQGSSKRVPLPGRHLTHMPLPNRSAENPRPRVSLASGCTNKWRRKKQTPPWSPPKDSSAFNDASPPFSQCPLTGPPPLTAYSFSSFRIFLLLIFPYQGRF</sequence>
<organism evidence="2">
    <name type="scientific">Dunaliella tertiolecta</name>
    <name type="common">Green alga</name>
    <dbReference type="NCBI Taxonomy" id="3047"/>
    <lineage>
        <taxon>Eukaryota</taxon>
        <taxon>Viridiplantae</taxon>
        <taxon>Chlorophyta</taxon>
        <taxon>core chlorophytes</taxon>
        <taxon>Chlorophyceae</taxon>
        <taxon>CS clade</taxon>
        <taxon>Chlamydomonadales</taxon>
        <taxon>Dunaliellaceae</taxon>
        <taxon>Dunaliella</taxon>
    </lineage>
</organism>
<feature type="region of interest" description="Disordered" evidence="1">
    <location>
        <begin position="26"/>
        <end position="94"/>
    </location>
</feature>